<dbReference type="PROSITE" id="PS50059">
    <property type="entry name" value="FKBP_PPIASE"/>
    <property type="match status" value="1"/>
</dbReference>
<comment type="catalytic activity">
    <reaction evidence="1">
        <text>[protein]-peptidylproline (omega=180) = [protein]-peptidylproline (omega=0)</text>
        <dbReference type="Rhea" id="RHEA:16237"/>
        <dbReference type="Rhea" id="RHEA-COMP:10747"/>
        <dbReference type="Rhea" id="RHEA-COMP:10748"/>
        <dbReference type="ChEBI" id="CHEBI:83833"/>
        <dbReference type="ChEBI" id="CHEBI:83834"/>
        <dbReference type="EC" id="5.2.1.8"/>
    </reaction>
</comment>
<name>A0AA36HXM4_9DINO</name>
<dbReference type="InterPro" id="IPR001179">
    <property type="entry name" value="PPIase_FKBP_dom"/>
</dbReference>
<dbReference type="AlphaFoldDB" id="A0AA36HXM4"/>
<dbReference type="PANTHER" id="PTHR47717">
    <property type="entry name" value="PEPTIDYL-PROLYL CIS-TRANS ISOMERASE FKBP19, CHLOROPLASTIC"/>
    <property type="match status" value="1"/>
</dbReference>
<feature type="signal peptide" evidence="2">
    <location>
        <begin position="1"/>
        <end position="23"/>
    </location>
</feature>
<evidence type="ECO:0000256" key="2">
    <source>
        <dbReference type="SAM" id="SignalP"/>
    </source>
</evidence>
<keyword evidence="1" id="KW-0697">Rotamase</keyword>
<keyword evidence="5" id="KW-1185">Reference proteome</keyword>
<dbReference type="SUPFAM" id="SSF54534">
    <property type="entry name" value="FKBP-like"/>
    <property type="match status" value="1"/>
</dbReference>
<proteinExistence type="predicted"/>
<dbReference type="EC" id="5.2.1.8" evidence="1"/>
<dbReference type="GO" id="GO:0003755">
    <property type="term" value="F:peptidyl-prolyl cis-trans isomerase activity"/>
    <property type="evidence" value="ECO:0007669"/>
    <property type="project" value="UniProtKB-KW"/>
</dbReference>
<accession>A0AA36HXM4</accession>
<evidence type="ECO:0000259" key="3">
    <source>
        <dbReference type="PROSITE" id="PS50059"/>
    </source>
</evidence>
<evidence type="ECO:0000313" key="4">
    <source>
        <dbReference type="EMBL" id="CAJ1376971.1"/>
    </source>
</evidence>
<feature type="chain" id="PRO_5041323963" description="peptidylprolyl isomerase" evidence="2">
    <location>
        <begin position="24"/>
        <end position="210"/>
    </location>
</feature>
<feature type="domain" description="PPIase FKBP-type" evidence="3">
    <location>
        <begin position="100"/>
        <end position="203"/>
    </location>
</feature>
<keyword evidence="1" id="KW-0413">Isomerase</keyword>
<evidence type="ECO:0000256" key="1">
    <source>
        <dbReference type="PROSITE-ProRule" id="PRU00277"/>
    </source>
</evidence>
<dbReference type="InterPro" id="IPR046357">
    <property type="entry name" value="PPIase_dom_sf"/>
</dbReference>
<protein>
    <recommendedName>
        <fullName evidence="1">peptidylprolyl isomerase</fullName>
        <ecNumber evidence="1">5.2.1.8</ecNumber>
    </recommendedName>
</protein>
<evidence type="ECO:0000313" key="5">
    <source>
        <dbReference type="Proteomes" id="UP001178507"/>
    </source>
</evidence>
<dbReference type="InterPro" id="IPR044208">
    <property type="entry name" value="FKBP19-like"/>
</dbReference>
<dbReference type="GO" id="GO:0009579">
    <property type="term" value="C:thylakoid"/>
    <property type="evidence" value="ECO:0007669"/>
    <property type="project" value="TreeGrafter"/>
</dbReference>
<dbReference type="Gene3D" id="3.10.50.40">
    <property type="match status" value="1"/>
</dbReference>
<dbReference type="PANTHER" id="PTHR47717:SF1">
    <property type="entry name" value="PEPTIDYL-PROLYL CIS-TRANS ISOMERASE FKBP19, CHLOROPLASTIC"/>
    <property type="match status" value="1"/>
</dbReference>
<organism evidence="4 5">
    <name type="scientific">Effrenium voratum</name>
    <dbReference type="NCBI Taxonomy" id="2562239"/>
    <lineage>
        <taxon>Eukaryota</taxon>
        <taxon>Sar</taxon>
        <taxon>Alveolata</taxon>
        <taxon>Dinophyceae</taxon>
        <taxon>Suessiales</taxon>
        <taxon>Symbiodiniaceae</taxon>
        <taxon>Effrenium</taxon>
    </lineage>
</organism>
<dbReference type="GO" id="GO:0009507">
    <property type="term" value="C:chloroplast"/>
    <property type="evidence" value="ECO:0007669"/>
    <property type="project" value="TreeGrafter"/>
</dbReference>
<sequence length="210" mass="22829">MARLRRCLRLAFALLVFKGLALASLAPRSALRVAGVLLFASEAARAEKDLGYEQMDRLKGGGEALGKKRTRMPGFRALPSGLQVKDVDPGRSGAPEAQLGDAVVFTWEGYTINYFGRPFETRTLQKMDGLDPDPVRFQVGDGTVIKGIDEGGVRQLIVPVELSYDEGHQLAPRPSTAGGNRALDFVMDNKGGLMDKTLLINVAVKRVYPK</sequence>
<comment type="caution">
    <text evidence="4">The sequence shown here is derived from an EMBL/GenBank/DDBJ whole genome shotgun (WGS) entry which is preliminary data.</text>
</comment>
<dbReference type="Proteomes" id="UP001178507">
    <property type="component" value="Unassembled WGS sequence"/>
</dbReference>
<gene>
    <name evidence="4" type="ORF">EVOR1521_LOCUS5900</name>
</gene>
<reference evidence="4" key="1">
    <citation type="submission" date="2023-08" db="EMBL/GenBank/DDBJ databases">
        <authorList>
            <person name="Chen Y."/>
            <person name="Shah S."/>
            <person name="Dougan E. K."/>
            <person name="Thang M."/>
            <person name="Chan C."/>
        </authorList>
    </citation>
    <scope>NUCLEOTIDE SEQUENCE</scope>
</reference>
<keyword evidence="2" id="KW-0732">Signal</keyword>
<dbReference type="EMBL" id="CAUJNA010000435">
    <property type="protein sequence ID" value="CAJ1376971.1"/>
    <property type="molecule type" value="Genomic_DNA"/>
</dbReference>